<feature type="domain" description="Protein-glutamine gamma-glutamyltransferase-like C-terminal" evidence="3">
    <location>
        <begin position="131"/>
        <end position="198"/>
    </location>
</feature>
<feature type="region of interest" description="Disordered" evidence="1">
    <location>
        <begin position="209"/>
        <end position="260"/>
    </location>
</feature>
<dbReference type="Proteomes" id="UP000186004">
    <property type="component" value="Unassembled WGS sequence"/>
</dbReference>
<evidence type="ECO:0000313" key="5">
    <source>
        <dbReference type="Proteomes" id="UP000186004"/>
    </source>
</evidence>
<feature type="compositionally biased region" description="Low complexity" evidence="1">
    <location>
        <begin position="214"/>
        <end position="227"/>
    </location>
</feature>
<sequence length="260" mass="28301">MSFSRWWTETTAALGDHVPLSLVAALLVVAGVTAALGWYTFPAWVPRRLPRPRLRLPRIGLPRIRLPRPRWPRLRRPRLRLRRRRAAGNATPAAEPAGPPDETLDQFTAHLSLADRLAAEGRYAEAVRERLRDMIRELAARQVVPTQPGLTVLEVGSTATRNRPHTGPPVVAAGLIFSELWYAQRPATADHDRRMRELAAELHRVLATPPPVESAPADPGAIAAGADGSAGPGGGVVPANLAAERSASDDRPAVLREERP</sequence>
<feature type="region of interest" description="Disordered" evidence="1">
    <location>
        <begin position="82"/>
        <end position="102"/>
    </location>
</feature>
<organism evidence="4 5">
    <name type="scientific">Micromonospora avicenniae</name>
    <dbReference type="NCBI Taxonomy" id="1198245"/>
    <lineage>
        <taxon>Bacteria</taxon>
        <taxon>Bacillati</taxon>
        <taxon>Actinomycetota</taxon>
        <taxon>Actinomycetes</taxon>
        <taxon>Micromonosporales</taxon>
        <taxon>Micromonosporaceae</taxon>
        <taxon>Micromonospora</taxon>
    </lineage>
</organism>
<feature type="transmembrane region" description="Helical" evidence="2">
    <location>
        <begin position="20"/>
        <end position="45"/>
    </location>
</feature>
<keyword evidence="5" id="KW-1185">Reference proteome</keyword>
<accession>A0A1N7APN4</accession>
<evidence type="ECO:0000259" key="3">
    <source>
        <dbReference type="Pfam" id="PF13559"/>
    </source>
</evidence>
<dbReference type="AlphaFoldDB" id="A0A1N7APN4"/>
<evidence type="ECO:0000256" key="1">
    <source>
        <dbReference type="SAM" id="MobiDB-lite"/>
    </source>
</evidence>
<name>A0A1N7APN4_9ACTN</name>
<dbReference type="EMBL" id="FTNF01000009">
    <property type="protein sequence ID" value="SIR41024.1"/>
    <property type="molecule type" value="Genomic_DNA"/>
</dbReference>
<protein>
    <recommendedName>
        <fullName evidence="3">Protein-glutamine gamma-glutamyltransferase-like C-terminal domain-containing protein</fullName>
    </recommendedName>
</protein>
<keyword evidence="2" id="KW-1133">Transmembrane helix</keyword>
<keyword evidence="2" id="KW-0812">Transmembrane</keyword>
<proteinExistence type="predicted"/>
<dbReference type="RefSeq" id="WP_084752872.1">
    <property type="nucleotide sequence ID" value="NZ_FTNF01000009.1"/>
</dbReference>
<feature type="compositionally biased region" description="Basic and acidic residues" evidence="1">
    <location>
        <begin position="246"/>
        <end position="260"/>
    </location>
</feature>
<dbReference type="STRING" id="1198245.SAMN05444858_109225"/>
<dbReference type="Pfam" id="PF13559">
    <property type="entry name" value="DUF4129"/>
    <property type="match status" value="1"/>
</dbReference>
<gene>
    <name evidence="4" type="ORF">SAMN05444858_109225</name>
</gene>
<dbReference type="InterPro" id="IPR025403">
    <property type="entry name" value="TgpA-like_C"/>
</dbReference>
<reference evidence="4 5" key="1">
    <citation type="submission" date="2017-01" db="EMBL/GenBank/DDBJ databases">
        <authorList>
            <person name="Mah S.A."/>
            <person name="Swanson W.J."/>
            <person name="Moy G.W."/>
            <person name="Vacquier V.D."/>
        </authorList>
    </citation>
    <scope>NUCLEOTIDE SEQUENCE [LARGE SCALE GENOMIC DNA]</scope>
    <source>
        <strain evidence="4 5">DSM 45758</strain>
    </source>
</reference>
<dbReference type="OrthoDB" id="3389322at2"/>
<evidence type="ECO:0000256" key="2">
    <source>
        <dbReference type="SAM" id="Phobius"/>
    </source>
</evidence>
<keyword evidence="2" id="KW-0472">Membrane</keyword>
<feature type="compositionally biased region" description="Low complexity" evidence="1">
    <location>
        <begin position="87"/>
        <end position="96"/>
    </location>
</feature>
<evidence type="ECO:0000313" key="4">
    <source>
        <dbReference type="EMBL" id="SIR41024.1"/>
    </source>
</evidence>